<accession>A0ABX7MNZ5</accession>
<keyword evidence="2" id="KW-1185">Reference proteome</keyword>
<dbReference type="RefSeq" id="WP_206643222.1">
    <property type="nucleotide sequence ID" value="NZ_CP071247.1"/>
</dbReference>
<name>A0ABX7MNZ5_9GAMM</name>
<organism evidence="1 2">
    <name type="scientific">Marinobacter salinisoli</name>
    <dbReference type="NCBI Taxonomy" id="2769486"/>
    <lineage>
        <taxon>Bacteria</taxon>
        <taxon>Pseudomonadati</taxon>
        <taxon>Pseudomonadota</taxon>
        <taxon>Gammaproteobacteria</taxon>
        <taxon>Pseudomonadales</taxon>
        <taxon>Marinobacteraceae</taxon>
        <taxon>Marinobacter</taxon>
    </lineage>
</organism>
<evidence type="ECO:0000313" key="2">
    <source>
        <dbReference type="Proteomes" id="UP000663555"/>
    </source>
</evidence>
<dbReference type="Proteomes" id="UP000663555">
    <property type="component" value="Chromosome"/>
</dbReference>
<gene>
    <name evidence="1" type="ORF">LPB19_12455</name>
</gene>
<proteinExistence type="predicted"/>
<protein>
    <submittedName>
        <fullName evidence="1">Uncharacterized protein</fullName>
    </submittedName>
</protein>
<dbReference type="EMBL" id="CP071247">
    <property type="protein sequence ID" value="QSP94000.1"/>
    <property type="molecule type" value="Genomic_DNA"/>
</dbReference>
<sequence length="57" mass="6899">MAKEKYSPIAQAQQDWRNGLSIDENPFPPGSREFLEYHSEFDRLQIEEEKRALWDDW</sequence>
<reference evidence="1 2" key="1">
    <citation type="submission" date="2021-03" db="EMBL/GenBank/DDBJ databases">
        <title>Genome sequencing of Marinobacter sp. LPB0319.</title>
        <authorList>
            <person name="Kim J."/>
        </authorList>
    </citation>
    <scope>NUCLEOTIDE SEQUENCE [LARGE SCALE GENOMIC DNA]</scope>
    <source>
        <strain evidence="1 2">LPB0319</strain>
    </source>
</reference>
<evidence type="ECO:0000313" key="1">
    <source>
        <dbReference type="EMBL" id="QSP94000.1"/>
    </source>
</evidence>